<accession>Q7BQT4</accession>
<organism evidence="3">
    <name type="scientific">Serratia entomophila</name>
    <dbReference type="NCBI Taxonomy" id="42906"/>
    <lineage>
        <taxon>Bacteria</taxon>
        <taxon>Pseudomonadati</taxon>
        <taxon>Pseudomonadota</taxon>
        <taxon>Gammaproteobacteria</taxon>
        <taxon>Enterobacterales</taxon>
        <taxon>Yersiniaceae</taxon>
        <taxon>Serratia</taxon>
    </lineage>
</organism>
<proteinExistence type="predicted"/>
<feature type="signal peptide" evidence="1">
    <location>
        <begin position="1"/>
        <end position="26"/>
    </location>
</feature>
<dbReference type="InterPro" id="IPR000259">
    <property type="entry name" value="Adhesion_dom_fimbrial"/>
</dbReference>
<feature type="chain" id="PRO_5004286811" evidence="1">
    <location>
        <begin position="27"/>
        <end position="173"/>
    </location>
</feature>
<keyword evidence="1" id="KW-0732">Signal</keyword>
<evidence type="ECO:0000256" key="1">
    <source>
        <dbReference type="SAM" id="SignalP"/>
    </source>
</evidence>
<dbReference type="SUPFAM" id="SSF49401">
    <property type="entry name" value="Bacterial adhesins"/>
    <property type="match status" value="1"/>
</dbReference>
<reference evidence="3" key="4">
    <citation type="submission" date="2017-12" db="EMBL/GenBank/DDBJ databases">
        <authorList>
            <person name="Hurst M.R.H."/>
        </authorList>
    </citation>
    <scope>NUCLEOTIDE SEQUENCE</scope>
    <source>
        <strain evidence="3">A1MO2</strain>
        <plasmid evidence="3">pADAP</plasmid>
    </source>
</reference>
<dbReference type="Pfam" id="PF00419">
    <property type="entry name" value="Fimbrial"/>
    <property type="match status" value="1"/>
</dbReference>
<protein>
    <submittedName>
        <fullName evidence="3">SefF</fullName>
    </submittedName>
</protein>
<reference evidence="3" key="3">
    <citation type="journal article" date="2004" name="J. Bacteriol.">
        <title>Cloning Serratia entomophila antifeeding genes--a putative defective prophage active against the grass grub Costelytra zealandica.</title>
        <authorList>
            <person name="Hurst M.R."/>
            <person name="Glare T.R."/>
            <person name="Jackson T.A."/>
        </authorList>
    </citation>
    <scope>NUCLEOTIDE SEQUENCE</scope>
    <source>
        <strain evidence="3">A1MO2</strain>
        <plasmid evidence="3">pADAP</plasmid>
    </source>
</reference>
<dbReference type="GO" id="GO:0009289">
    <property type="term" value="C:pilus"/>
    <property type="evidence" value="ECO:0007669"/>
    <property type="project" value="InterPro"/>
</dbReference>
<dbReference type="InterPro" id="IPR050263">
    <property type="entry name" value="Bact_Fimbrial_Adh_Pro"/>
</dbReference>
<dbReference type="EMBL" id="AF135182">
    <property type="protein sequence ID" value="AAR13152.1"/>
    <property type="molecule type" value="Genomic_DNA"/>
</dbReference>
<reference evidence="3" key="2">
    <citation type="journal article" date="2003" name="Plasmid">
        <title>Peripheral sequences of the Serratia entomophila pADAP virulence-associated region.</title>
        <authorList>
            <person name="Hurst M.R."/>
            <person name="O'Callaghan M."/>
            <person name="Glare T.R."/>
        </authorList>
    </citation>
    <scope>NUCLEOTIDE SEQUENCE</scope>
    <source>
        <strain evidence="3">A1MO2</strain>
        <plasmid evidence="3">pADAP</plasmid>
    </source>
</reference>
<dbReference type="InterPro" id="IPR036937">
    <property type="entry name" value="Adhesion_dom_fimbrial_sf"/>
</dbReference>
<evidence type="ECO:0000313" key="3">
    <source>
        <dbReference type="EMBL" id="AAR13152.1"/>
    </source>
</evidence>
<gene>
    <name evidence="3" type="primary">sefF</name>
</gene>
<dbReference type="InterPro" id="IPR008966">
    <property type="entry name" value="Adhesion_dom_sf"/>
</dbReference>
<keyword evidence="3" id="KW-0614">Plasmid</keyword>
<dbReference type="PANTHER" id="PTHR33420">
    <property type="entry name" value="FIMBRIAL SUBUNIT ELFA-RELATED"/>
    <property type="match status" value="1"/>
</dbReference>
<dbReference type="GO" id="GO:0043709">
    <property type="term" value="P:cell adhesion involved in single-species biofilm formation"/>
    <property type="evidence" value="ECO:0007669"/>
    <property type="project" value="TreeGrafter"/>
</dbReference>
<dbReference type="Gene3D" id="2.60.40.1090">
    <property type="entry name" value="Fimbrial-type adhesion domain"/>
    <property type="match status" value="1"/>
</dbReference>
<dbReference type="AlphaFoldDB" id="Q7BQT4"/>
<dbReference type="PANTHER" id="PTHR33420:SF26">
    <property type="entry name" value="FIMBRIAL SUBUNIT"/>
    <property type="match status" value="1"/>
</dbReference>
<sequence length="173" mass="18516">MGCYCIRILGRLLPVFFILLNHASWADTDIHFSGILVAEPCQLATDSEDQIVDFGPIAARQFINNSQTSPNSFNLRLIDCDLSIGQSVIFTFTGDEDADQPGLFAVAGEAKGIAIVLMDDEGNKVQPGKAMSASSLAEAENSFSFQAAVSGPEFSLVSAGSFTSTVMFSLEYN</sequence>
<name>Q7BQT4_9GAMM</name>
<geneLocation type="plasmid" evidence="3">
    <name>pADAP</name>
</geneLocation>
<reference evidence="3" key="1">
    <citation type="journal article" date="2000" name="J. Bacteriol.">
        <title>Plasmid-located pathogenicity determinants of Serratia entomophila, the causal agent of amber disease of grass grub, show similarity to the insecticidal toxins of Photorhabdus luminescens.</title>
        <authorList>
            <person name="Hurst M.R."/>
            <person name="Glare T.R."/>
            <person name="Jackson T.A."/>
            <person name="Ronson C.W."/>
        </authorList>
    </citation>
    <scope>NUCLEOTIDE SEQUENCE</scope>
    <source>
        <strain evidence="3">A1MO2</strain>
        <plasmid evidence="3">pADAP</plasmid>
    </source>
</reference>
<dbReference type="RefSeq" id="WP_010895785.1">
    <property type="nucleotide sequence ID" value="NZ_CAMIQJ010000011.1"/>
</dbReference>
<feature type="domain" description="Fimbrial-type adhesion" evidence="2">
    <location>
        <begin position="30"/>
        <end position="172"/>
    </location>
</feature>
<evidence type="ECO:0000259" key="2">
    <source>
        <dbReference type="Pfam" id="PF00419"/>
    </source>
</evidence>